<keyword evidence="2" id="KW-1185">Reference proteome</keyword>
<reference evidence="1" key="2">
    <citation type="journal article" date="2022" name="BMC Genomics">
        <title>Comparative genome analysis of mycobacteria focusing on tRNA and non-coding RNA.</title>
        <authorList>
            <person name="Behra P.R.K."/>
            <person name="Pettersson B.M.F."/>
            <person name="Ramesh M."/>
            <person name="Das S."/>
            <person name="Dasgupta S."/>
            <person name="Kirsebom L.A."/>
        </authorList>
    </citation>
    <scope>NUCLEOTIDE SEQUENCE</scope>
    <source>
        <strain evidence="1">DSM 44615</strain>
    </source>
</reference>
<dbReference type="PANTHER" id="PTHR13061:SF29">
    <property type="entry name" value="GAMMA CARBONIC ANHYDRASE-LIKE 1, MITOCHONDRIAL-RELATED"/>
    <property type="match status" value="1"/>
</dbReference>
<dbReference type="SUPFAM" id="SSF51161">
    <property type="entry name" value="Trimeric LpxA-like enzymes"/>
    <property type="match status" value="1"/>
</dbReference>
<gene>
    <name evidence="1" type="ORF">H7I41_04185</name>
</gene>
<reference evidence="1" key="1">
    <citation type="submission" date="2020-07" db="EMBL/GenBank/DDBJ databases">
        <authorList>
            <person name="Pettersson B.M.F."/>
            <person name="Behra P.R.K."/>
            <person name="Ramesh M."/>
            <person name="Das S."/>
            <person name="Dasgupta S."/>
            <person name="Kirsebom L.A."/>
        </authorList>
    </citation>
    <scope>NUCLEOTIDE SEQUENCE</scope>
    <source>
        <strain evidence="1">DSM 44615</strain>
    </source>
</reference>
<organism evidence="1 2">
    <name type="scientific">[Mycobacterium] manitobense</name>
    <dbReference type="NCBI Taxonomy" id="190147"/>
    <lineage>
        <taxon>Bacteria</taxon>
        <taxon>Bacillati</taxon>
        <taxon>Actinomycetota</taxon>
        <taxon>Actinomycetes</taxon>
        <taxon>Mycobacteriales</taxon>
        <taxon>Mycobacteriaceae</taxon>
        <taxon>Mycolicibacterium</taxon>
    </lineage>
</organism>
<comment type="caution">
    <text evidence="1">The sequence shown here is derived from an EMBL/GenBank/DDBJ whole genome shotgun (WGS) entry which is preliminary data.</text>
</comment>
<evidence type="ECO:0000313" key="1">
    <source>
        <dbReference type="EMBL" id="MCV7169122.1"/>
    </source>
</evidence>
<dbReference type="InterPro" id="IPR050484">
    <property type="entry name" value="Transf_Hexapept/Carb_Anhydrase"/>
</dbReference>
<name>A0A9X2YM68_9MYCO</name>
<accession>A0A9X2YM68</accession>
<dbReference type="CDD" id="cd04645">
    <property type="entry name" value="LbH_gamma_CA_like"/>
    <property type="match status" value="1"/>
</dbReference>
<sequence length="183" mass="18962">MSPMSQPLILALRGHAPKLHAESWVAPYAAVIGQVTLAARASVWYGATLRAEVEPIEIGFGSNIQDGVTVHCDPEFPVCIGTAVSVGHNAVLHGCTIEEGCLIGMGAVILNGAHIGAGSLVAASALIPQGAVIPPRSLVTGVPGKVRRELSDAEVAANRYNAEVYQRLIDHHRGATVVGPAPE</sequence>
<dbReference type="RefSeq" id="WP_264011307.1">
    <property type="nucleotide sequence ID" value="NZ_JACKSJ010000026.1"/>
</dbReference>
<protein>
    <submittedName>
        <fullName evidence="1">Gamma carbonic anhydrase family protein</fullName>
    </submittedName>
</protein>
<dbReference type="Gene3D" id="2.160.10.10">
    <property type="entry name" value="Hexapeptide repeat proteins"/>
    <property type="match status" value="1"/>
</dbReference>
<dbReference type="InterPro" id="IPR011004">
    <property type="entry name" value="Trimer_LpxA-like_sf"/>
</dbReference>
<evidence type="ECO:0000313" key="2">
    <source>
        <dbReference type="Proteomes" id="UP001140293"/>
    </source>
</evidence>
<dbReference type="Pfam" id="PF00132">
    <property type="entry name" value="Hexapep"/>
    <property type="match status" value="1"/>
</dbReference>
<dbReference type="EMBL" id="JACKSJ010000026">
    <property type="protein sequence ID" value="MCV7169122.1"/>
    <property type="molecule type" value="Genomic_DNA"/>
</dbReference>
<proteinExistence type="predicted"/>
<dbReference type="Proteomes" id="UP001140293">
    <property type="component" value="Unassembled WGS sequence"/>
</dbReference>
<dbReference type="AlphaFoldDB" id="A0A9X2YM68"/>
<dbReference type="PANTHER" id="PTHR13061">
    <property type="entry name" value="DYNACTIN SUBUNIT P25"/>
    <property type="match status" value="1"/>
</dbReference>
<dbReference type="InterPro" id="IPR047324">
    <property type="entry name" value="LbH_gamma_CA-like"/>
</dbReference>
<dbReference type="InterPro" id="IPR001451">
    <property type="entry name" value="Hexapep"/>
</dbReference>